<keyword evidence="2" id="KW-0963">Cytoplasm</keyword>
<accession>A0ABQ4G1E2</accession>
<dbReference type="Proteomes" id="UP000603904">
    <property type="component" value="Unassembled WGS sequence"/>
</dbReference>
<keyword evidence="8" id="KW-1185">Reference proteome</keyword>
<evidence type="ECO:0000256" key="2">
    <source>
        <dbReference type="ARBA" id="ARBA00022490"/>
    </source>
</evidence>
<comment type="subcellular location">
    <subcellularLocation>
        <location evidence="1">Cytoplasm</location>
    </subcellularLocation>
</comment>
<protein>
    <submittedName>
        <fullName evidence="7">MarR family transcriptional regulator</fullName>
    </submittedName>
</protein>
<evidence type="ECO:0000313" key="7">
    <source>
        <dbReference type="EMBL" id="GIH40859.1"/>
    </source>
</evidence>
<dbReference type="SMART" id="SM00347">
    <property type="entry name" value="HTH_MARR"/>
    <property type="match status" value="1"/>
</dbReference>
<dbReference type="EMBL" id="BOOC01000017">
    <property type="protein sequence ID" value="GIH40859.1"/>
    <property type="molecule type" value="Genomic_DNA"/>
</dbReference>
<gene>
    <name evidence="7" type="ORF">Mco01_38590</name>
</gene>
<sequence>MLACDLTAHTLLAHKRRYAREMSGSDLDRRSLSAILDDQMCFALYAASRAVTGLYRPILEELGLTYPQYLVLLVLWRRDAAGVSVKDLGAALQLDYGTLTPLLKRLEANGLLRRERRADDERAVQITLTERGSALREHTRNLPATVGDAMGLDPDEFTRTLATLRRLIANVTAYTRRGAEPAV</sequence>
<dbReference type="InterPro" id="IPR055166">
    <property type="entry name" value="Transc_reg_Sar_Rot_HTH"/>
</dbReference>
<evidence type="ECO:0000256" key="1">
    <source>
        <dbReference type="ARBA" id="ARBA00004496"/>
    </source>
</evidence>
<feature type="domain" description="HTH marR-type" evidence="6">
    <location>
        <begin position="37"/>
        <end position="169"/>
    </location>
</feature>
<organism evidence="7 8">
    <name type="scientific">Microbispora corallina</name>
    <dbReference type="NCBI Taxonomy" id="83302"/>
    <lineage>
        <taxon>Bacteria</taxon>
        <taxon>Bacillati</taxon>
        <taxon>Actinomycetota</taxon>
        <taxon>Actinomycetes</taxon>
        <taxon>Streptosporangiales</taxon>
        <taxon>Streptosporangiaceae</taxon>
        <taxon>Microbispora</taxon>
    </lineage>
</organism>
<dbReference type="PANTHER" id="PTHR33164:SF5">
    <property type="entry name" value="ORGANIC HYDROPEROXIDE RESISTANCE TRANSCRIPTIONAL REGULATOR"/>
    <property type="match status" value="1"/>
</dbReference>
<dbReference type="PROSITE" id="PS50995">
    <property type="entry name" value="HTH_MARR_2"/>
    <property type="match status" value="1"/>
</dbReference>
<proteinExistence type="predicted"/>
<reference evidence="7 8" key="1">
    <citation type="submission" date="2021-01" db="EMBL/GenBank/DDBJ databases">
        <title>Whole genome shotgun sequence of Microbispora corallina NBRC 16416.</title>
        <authorList>
            <person name="Komaki H."/>
            <person name="Tamura T."/>
        </authorList>
    </citation>
    <scope>NUCLEOTIDE SEQUENCE [LARGE SCALE GENOMIC DNA]</scope>
    <source>
        <strain evidence="7 8">NBRC 16416</strain>
    </source>
</reference>
<dbReference type="Pfam" id="PF22381">
    <property type="entry name" value="Staph_reg_Sar_Rot"/>
    <property type="match status" value="1"/>
</dbReference>
<dbReference type="InterPro" id="IPR039422">
    <property type="entry name" value="MarR/SlyA-like"/>
</dbReference>
<dbReference type="InterPro" id="IPR036390">
    <property type="entry name" value="WH_DNA-bd_sf"/>
</dbReference>
<dbReference type="InterPro" id="IPR036388">
    <property type="entry name" value="WH-like_DNA-bd_sf"/>
</dbReference>
<evidence type="ECO:0000256" key="3">
    <source>
        <dbReference type="ARBA" id="ARBA00023015"/>
    </source>
</evidence>
<dbReference type="InterPro" id="IPR000835">
    <property type="entry name" value="HTH_MarR-typ"/>
</dbReference>
<dbReference type="PRINTS" id="PR00598">
    <property type="entry name" value="HTHMARR"/>
</dbReference>
<dbReference type="SUPFAM" id="SSF46785">
    <property type="entry name" value="Winged helix' DNA-binding domain"/>
    <property type="match status" value="1"/>
</dbReference>
<evidence type="ECO:0000256" key="5">
    <source>
        <dbReference type="ARBA" id="ARBA00023163"/>
    </source>
</evidence>
<evidence type="ECO:0000313" key="8">
    <source>
        <dbReference type="Proteomes" id="UP000603904"/>
    </source>
</evidence>
<comment type="caution">
    <text evidence="7">The sequence shown here is derived from an EMBL/GenBank/DDBJ whole genome shotgun (WGS) entry which is preliminary data.</text>
</comment>
<dbReference type="PANTHER" id="PTHR33164">
    <property type="entry name" value="TRANSCRIPTIONAL REGULATOR, MARR FAMILY"/>
    <property type="match status" value="1"/>
</dbReference>
<evidence type="ECO:0000256" key="4">
    <source>
        <dbReference type="ARBA" id="ARBA00023125"/>
    </source>
</evidence>
<evidence type="ECO:0000259" key="6">
    <source>
        <dbReference type="PROSITE" id="PS50995"/>
    </source>
</evidence>
<keyword evidence="3" id="KW-0805">Transcription regulation</keyword>
<keyword evidence="5" id="KW-0804">Transcription</keyword>
<dbReference type="Gene3D" id="1.10.10.10">
    <property type="entry name" value="Winged helix-like DNA-binding domain superfamily/Winged helix DNA-binding domain"/>
    <property type="match status" value="1"/>
</dbReference>
<name>A0ABQ4G1E2_9ACTN</name>
<keyword evidence="4" id="KW-0238">DNA-binding</keyword>